<organism evidence="19 20">
    <name type="scientific">Lutzomyia longipalpis</name>
    <name type="common">Sand fly</name>
    <dbReference type="NCBI Taxonomy" id="7200"/>
    <lineage>
        <taxon>Eukaryota</taxon>
        <taxon>Metazoa</taxon>
        <taxon>Ecdysozoa</taxon>
        <taxon>Arthropoda</taxon>
        <taxon>Hexapoda</taxon>
        <taxon>Insecta</taxon>
        <taxon>Pterygota</taxon>
        <taxon>Neoptera</taxon>
        <taxon>Endopterygota</taxon>
        <taxon>Diptera</taxon>
        <taxon>Nematocera</taxon>
        <taxon>Psychodoidea</taxon>
        <taxon>Psychodidae</taxon>
        <taxon>Lutzomyia</taxon>
        <taxon>Lutzomyia</taxon>
    </lineage>
</organism>
<dbReference type="VEuPathDB" id="VectorBase:LLONM1_006476"/>
<dbReference type="GO" id="GO:0043186">
    <property type="term" value="C:P granule"/>
    <property type="evidence" value="ECO:0007669"/>
    <property type="project" value="UniProtKB-ARBA"/>
</dbReference>
<dbReference type="GO" id="GO:0048471">
    <property type="term" value="C:perinuclear region of cytoplasm"/>
    <property type="evidence" value="ECO:0007669"/>
    <property type="project" value="UniProtKB-SubCell"/>
</dbReference>
<evidence type="ECO:0000256" key="13">
    <source>
        <dbReference type="PROSITE-ProRule" id="PRU00502"/>
    </source>
</evidence>
<evidence type="ECO:0000256" key="3">
    <source>
        <dbReference type="ARBA" id="ARBA00022473"/>
    </source>
</evidence>
<feature type="compositionally biased region" description="Low complexity" evidence="14">
    <location>
        <begin position="498"/>
        <end position="509"/>
    </location>
</feature>
<dbReference type="EnsemblMetazoa" id="LLOJ005362-RA">
    <property type="protein sequence ID" value="LLOJ005362-PA"/>
    <property type="gene ID" value="LLOJ005362"/>
</dbReference>
<dbReference type="Gene3D" id="3.30.40.10">
    <property type="entry name" value="Zinc/RING finger domain, C3HC4 (zinc finger)"/>
    <property type="match status" value="1"/>
</dbReference>
<dbReference type="SMART" id="SM00950">
    <property type="entry name" value="Piwi"/>
    <property type="match status" value="1"/>
</dbReference>
<feature type="compositionally biased region" description="Low complexity" evidence="14">
    <location>
        <begin position="540"/>
        <end position="552"/>
    </location>
</feature>
<evidence type="ECO:0000256" key="7">
    <source>
        <dbReference type="ARBA" id="ARBA00022782"/>
    </source>
</evidence>
<comment type="similarity">
    <text evidence="12">Belongs to the argonaute family. Piwi subfamily.</text>
</comment>
<dbReference type="EMBL" id="AJWK01017007">
    <property type="status" value="NOT_ANNOTATED_CDS"/>
    <property type="molecule type" value="Genomic_DNA"/>
</dbReference>
<dbReference type="GO" id="GO:0016891">
    <property type="term" value="F:RNA endonuclease activity producing 5'-phosphomonoesters, hydrolytic mechanism"/>
    <property type="evidence" value="ECO:0007669"/>
    <property type="project" value="UniProtKB-ARBA"/>
</dbReference>
<dbReference type="PROSITE" id="PS50821">
    <property type="entry name" value="PAZ"/>
    <property type="match status" value="1"/>
</dbReference>
<keyword evidence="11" id="KW-0943">RNA-mediated gene silencing</keyword>
<dbReference type="Gene3D" id="2.170.260.10">
    <property type="entry name" value="paz domain"/>
    <property type="match status" value="1"/>
</dbReference>
<keyword evidence="10" id="KW-0896">Oogenesis</keyword>
<evidence type="ECO:0000313" key="19">
    <source>
        <dbReference type="EnsemblMetazoa" id="LLOJ005362-PA"/>
    </source>
</evidence>
<keyword evidence="7" id="KW-0221">Differentiation</keyword>
<dbReference type="InterPro" id="IPR003100">
    <property type="entry name" value="PAZ_dom"/>
</dbReference>
<dbReference type="PROSITE" id="PS00973">
    <property type="entry name" value="USP_2"/>
    <property type="match status" value="1"/>
</dbReference>
<dbReference type="InterPro" id="IPR012337">
    <property type="entry name" value="RNaseH-like_sf"/>
</dbReference>
<dbReference type="GO" id="GO:0141009">
    <property type="term" value="P:transposable element silencing by piRNA-mediated mRNA destabilization"/>
    <property type="evidence" value="ECO:0007669"/>
    <property type="project" value="UniProtKB-ARBA"/>
</dbReference>
<dbReference type="Gene3D" id="3.40.50.2300">
    <property type="match status" value="1"/>
</dbReference>
<dbReference type="InterPro" id="IPR001394">
    <property type="entry name" value="Peptidase_C19_UCH"/>
</dbReference>
<dbReference type="GO" id="GO:0004843">
    <property type="term" value="F:cysteine-type deubiquitinase activity"/>
    <property type="evidence" value="ECO:0007669"/>
    <property type="project" value="InterPro"/>
</dbReference>
<proteinExistence type="inferred from homology"/>
<dbReference type="CDD" id="cd02660">
    <property type="entry name" value="Peptidase_C19D"/>
    <property type="match status" value="1"/>
</dbReference>
<feature type="compositionally biased region" description="Polar residues" evidence="14">
    <location>
        <begin position="559"/>
        <end position="574"/>
    </location>
</feature>
<dbReference type="InterPro" id="IPR018200">
    <property type="entry name" value="USP_CS"/>
</dbReference>
<feature type="region of interest" description="Disordered" evidence="14">
    <location>
        <begin position="463"/>
        <end position="595"/>
    </location>
</feature>
<comment type="subcellular location">
    <subcellularLocation>
        <location evidence="1">Cytoplasm</location>
        <location evidence="1">Cytoplasmic ribonucleoprotein granule</location>
    </subcellularLocation>
    <subcellularLocation>
        <location evidence="2">Cytoplasm</location>
        <location evidence="2">Perinuclear region</location>
    </subcellularLocation>
</comment>
<feature type="domain" description="UBP-type" evidence="16">
    <location>
        <begin position="19"/>
        <end position="121"/>
    </location>
</feature>
<dbReference type="CDD" id="cd04658">
    <property type="entry name" value="Piwi_piwi-like_Euk"/>
    <property type="match status" value="1"/>
</dbReference>
<evidence type="ECO:0000256" key="14">
    <source>
        <dbReference type="SAM" id="MobiDB-lite"/>
    </source>
</evidence>
<dbReference type="GO" id="GO:0048477">
    <property type="term" value="P:oogenesis"/>
    <property type="evidence" value="ECO:0007669"/>
    <property type="project" value="UniProtKB-KW"/>
</dbReference>
<keyword evidence="20" id="KW-1185">Reference proteome</keyword>
<evidence type="ECO:0000259" key="18">
    <source>
        <dbReference type="PROSITE" id="PS50822"/>
    </source>
</evidence>
<dbReference type="Pfam" id="PF02170">
    <property type="entry name" value="PAZ"/>
    <property type="match status" value="1"/>
</dbReference>
<dbReference type="Gene3D" id="3.30.420.10">
    <property type="entry name" value="Ribonuclease H-like superfamily/Ribonuclease H"/>
    <property type="match status" value="1"/>
</dbReference>
<dbReference type="EMBL" id="AJWK01017008">
    <property type="status" value="NOT_ANNOTATED_CDS"/>
    <property type="molecule type" value="Genomic_DNA"/>
</dbReference>
<dbReference type="GO" id="GO:0003723">
    <property type="term" value="F:RNA binding"/>
    <property type="evidence" value="ECO:0007669"/>
    <property type="project" value="UniProtKB-KW"/>
</dbReference>
<evidence type="ECO:0000256" key="2">
    <source>
        <dbReference type="ARBA" id="ARBA00004556"/>
    </source>
</evidence>
<dbReference type="CDD" id="cd02845">
    <property type="entry name" value="PAZ_piwi_like"/>
    <property type="match status" value="1"/>
</dbReference>
<evidence type="ECO:0000256" key="5">
    <source>
        <dbReference type="ARBA" id="ARBA00022723"/>
    </source>
</evidence>
<protein>
    <submittedName>
        <fullName evidence="19">Ubiquitinyl hydrolase 1</fullName>
    </submittedName>
</protein>
<keyword evidence="3" id="KW-0217">Developmental protein</keyword>
<sequence>MNEGGCQHLVAYFKEYNRDSYRFVNAFFSACVSKEARRRKALSCLCYVCGGSGPQLYACLHCIYFACRGPHFQEHMSMSKHYIALELSYSMIYCHHCRDFIYDRECQEIARQHLMREARSLNKSISWRPWMPSKVEVELLRNHPKRRLVTPLSSIGLRGLLNLGKTCFMNCIVQALIHTPLLRDYFLSEKHECSIESSMKCLVCEVSRLFQEFYSGARAPLSLHRLLHLIWTHAHHLAGYEQQDAHEFLMATLNIIHRHCKNSGAAASSEMDGQMRCNCIIDQIFTGRLQSDVVCQLCKGVSTTIDPFWDISLDLGETHQGCGPPRSLVDCLERFTRAEHLGPSAKIECSSCKSYQESTKQFSMRTLPIVASFHLKRFEHSDLIDKKISTFISFPAELDMTPFMSHKTDGLTDFRYSLYAVINHTGTMETGHYIAYVRHQKDFWVKCDDHIITTATLKQVLDKMPSKRNKKKGNDEFPELGGRGHGRGQRVDQPPNVSAPGPSRPAQAPQQPPSGRPAQAPQQPPSGRPAQAPQQPPSGRPAQAPQQQQPSSRKPPTQGAPSTSSRNPQQSSAVVRSDGGNGQSGRSADLGRGSRRGNRAICDIVVTRPLNMVTKKGSTGTTISVMANYFKVNKKPEWNIYKYRVDFAPEIEETGTKKAIMRRQIERLGCFQFDGTMIFSPYKYNNDPMVLVDRTDRDEPLQINIRFVGELLATDAQYTHLLNIIMRSTIESLNMQKAYGAKGMNYFDAAQKIDIRQHNLQVWPGFCTAIRQHERDIMICTEVTHKVIRMENCYEVMKKESETQDKIKKALIGQVVVTEYSNATYRIDDVDFTQSPSSKFSKKSGEQITFLQYFRDRYNVTIRDTRQPLLVSRAKARDIRAGRPEIVNLIPELCRLTGLTDHMRANFTLMRDMAQHTRIGPEMRVQRFLELNRRLQNEEKAREMMKKWQMSLDTKLVEFPARVLNREIINFGSGRQMEANNADWTQGITRNPIFQSAIMKNWHCICTSRESGTVKAFLGQMMKSAREIGMNWSEPRVVILEDIRSASYIGAIEKACNDSTQLVMCIVPSQDPSRYSAIKKHAIVKRGVPSQVTLSKVLMKDRIWRSVAVKLLIQMNCKLGNVPWTIKIPASGIMSVGFDVTHDTADKNRSYGALVASMDLQKNNSYFSTVSQHAHGEEMSNHLVTNMIMALRQYQTIHGEPPKRIIFYRDGVGEGDLTHVLEFEVKLLQSRLKEMYPKETPKLTFIIVTKRINTRIFRKNIGNAGNSASIQNPPPGTVVDDVITLPERYDFFLVSQATREGTISPTSYNVIFDESGFPADKIQQWTYKMTHLYYNWSGNVKVPAVCQYAHKLAFLVGQSLHQLPGHQMQNKLISYGANEGSQLRETPLSILEGVFGFRNGNITPNCGIKLSTTR</sequence>
<evidence type="ECO:0000256" key="8">
    <source>
        <dbReference type="ARBA" id="ARBA00022833"/>
    </source>
</evidence>
<keyword evidence="5" id="KW-0479">Metal-binding</keyword>
<dbReference type="InterPro" id="IPR036085">
    <property type="entry name" value="PAZ_dom_sf"/>
</dbReference>
<dbReference type="EMBL" id="AJWK01017010">
    <property type="status" value="NOT_ANNOTATED_CDS"/>
    <property type="molecule type" value="Genomic_DNA"/>
</dbReference>
<dbReference type="Pfam" id="PF02171">
    <property type="entry name" value="Piwi"/>
    <property type="match status" value="1"/>
</dbReference>
<reference evidence="19" key="1">
    <citation type="submission" date="2020-05" db="UniProtKB">
        <authorList>
            <consortium name="EnsemblMetazoa"/>
        </authorList>
    </citation>
    <scope>IDENTIFICATION</scope>
    <source>
        <strain evidence="19">Jacobina</strain>
    </source>
</reference>
<dbReference type="InterPro" id="IPR038765">
    <property type="entry name" value="Papain-like_cys_pep_sf"/>
</dbReference>
<keyword evidence="6 13" id="KW-0863">Zinc-finger</keyword>
<dbReference type="FunFam" id="3.30.420.10:FF:000014">
    <property type="entry name" value="Piwi-like RNA-mediated gene silencing 1"/>
    <property type="match status" value="1"/>
</dbReference>
<dbReference type="PROSITE" id="PS50822">
    <property type="entry name" value="PIWI"/>
    <property type="match status" value="1"/>
</dbReference>
<dbReference type="SMART" id="SM00949">
    <property type="entry name" value="PAZ"/>
    <property type="match status" value="1"/>
</dbReference>
<dbReference type="Pfam" id="PF02148">
    <property type="entry name" value="zf-UBP"/>
    <property type="match status" value="1"/>
</dbReference>
<dbReference type="Proteomes" id="UP000092461">
    <property type="component" value="Unassembled WGS sequence"/>
</dbReference>
<keyword evidence="9" id="KW-0694">RNA-binding</keyword>
<dbReference type="SUPFAM" id="SSF101690">
    <property type="entry name" value="PAZ domain"/>
    <property type="match status" value="1"/>
</dbReference>
<dbReference type="Pfam" id="PF00443">
    <property type="entry name" value="UCH"/>
    <property type="match status" value="1"/>
</dbReference>
<dbReference type="PROSITE" id="PS50271">
    <property type="entry name" value="ZF_UBP"/>
    <property type="match status" value="1"/>
</dbReference>
<dbReference type="InterPro" id="IPR036397">
    <property type="entry name" value="RNaseH_sf"/>
</dbReference>
<dbReference type="InterPro" id="IPR028889">
    <property type="entry name" value="USP"/>
</dbReference>
<dbReference type="GO" id="GO:0140965">
    <property type="term" value="P:secondary piRNA processing"/>
    <property type="evidence" value="ECO:0007669"/>
    <property type="project" value="UniProtKB-ARBA"/>
</dbReference>
<dbReference type="InterPro" id="IPR013083">
    <property type="entry name" value="Znf_RING/FYVE/PHD"/>
</dbReference>
<dbReference type="GO" id="GO:0016579">
    <property type="term" value="P:protein deubiquitination"/>
    <property type="evidence" value="ECO:0007669"/>
    <property type="project" value="InterPro"/>
</dbReference>
<keyword evidence="8" id="KW-0862">Zinc</keyword>
<dbReference type="SUPFAM" id="SSF54001">
    <property type="entry name" value="Cysteine proteinases"/>
    <property type="match status" value="1"/>
</dbReference>
<evidence type="ECO:0000256" key="11">
    <source>
        <dbReference type="ARBA" id="ARBA00023158"/>
    </source>
</evidence>
<evidence type="ECO:0000256" key="10">
    <source>
        <dbReference type="ARBA" id="ARBA00022943"/>
    </source>
</evidence>
<evidence type="ECO:0000259" key="15">
    <source>
        <dbReference type="PROSITE" id="PS50235"/>
    </source>
</evidence>
<dbReference type="VEuPathDB" id="VectorBase:LLONM1_001981"/>
<feature type="domain" description="Piwi" evidence="18">
    <location>
        <begin position="1062"/>
        <end position="1361"/>
    </location>
</feature>
<dbReference type="SUPFAM" id="SSF57850">
    <property type="entry name" value="RING/U-box"/>
    <property type="match status" value="1"/>
</dbReference>
<evidence type="ECO:0000256" key="1">
    <source>
        <dbReference type="ARBA" id="ARBA00004331"/>
    </source>
</evidence>
<evidence type="ECO:0000256" key="12">
    <source>
        <dbReference type="ARBA" id="ARBA00038291"/>
    </source>
</evidence>
<keyword evidence="4" id="KW-0963">Cytoplasm</keyword>
<evidence type="ECO:0000256" key="4">
    <source>
        <dbReference type="ARBA" id="ARBA00022490"/>
    </source>
</evidence>
<evidence type="ECO:0000256" key="6">
    <source>
        <dbReference type="ARBA" id="ARBA00022771"/>
    </source>
</evidence>
<evidence type="ECO:0000256" key="9">
    <source>
        <dbReference type="ARBA" id="ARBA00022884"/>
    </source>
</evidence>
<dbReference type="VEuPathDB" id="VectorBase:LLOJ005362"/>
<dbReference type="PANTHER" id="PTHR22891">
    <property type="entry name" value="EUKARYOTIC TRANSLATION INITIATION FACTOR 2C"/>
    <property type="match status" value="1"/>
</dbReference>
<dbReference type="InterPro" id="IPR001607">
    <property type="entry name" value="Znf_UBP"/>
</dbReference>
<dbReference type="FunFam" id="2.170.260.10:FF:000003">
    <property type="entry name" value="Piwi-like RNA-mediated gene silencing 2"/>
    <property type="match status" value="1"/>
</dbReference>
<evidence type="ECO:0000313" key="20">
    <source>
        <dbReference type="Proteomes" id="UP000092461"/>
    </source>
</evidence>
<dbReference type="Pfam" id="PF23278">
    <property type="entry name" value="Piwi_N"/>
    <property type="match status" value="1"/>
</dbReference>
<dbReference type="EMBL" id="AJWK01017009">
    <property type="status" value="NOT_ANNOTATED_CDS"/>
    <property type="molecule type" value="Genomic_DNA"/>
</dbReference>
<accession>A0A1B0CL75</accession>
<dbReference type="PROSITE" id="PS50235">
    <property type="entry name" value="USP_3"/>
    <property type="match status" value="1"/>
</dbReference>
<dbReference type="GO" id="GO:0008270">
    <property type="term" value="F:zinc ion binding"/>
    <property type="evidence" value="ECO:0007669"/>
    <property type="project" value="UniProtKB-KW"/>
</dbReference>
<feature type="domain" description="USP" evidence="15">
    <location>
        <begin position="158"/>
        <end position="473"/>
    </location>
</feature>
<evidence type="ECO:0000259" key="17">
    <source>
        <dbReference type="PROSITE" id="PS50821"/>
    </source>
</evidence>
<dbReference type="SUPFAM" id="SSF53098">
    <property type="entry name" value="Ribonuclease H-like"/>
    <property type="match status" value="1"/>
</dbReference>
<evidence type="ECO:0000259" key="16">
    <source>
        <dbReference type="PROSITE" id="PS50271"/>
    </source>
</evidence>
<feature type="domain" description="PAZ" evidence="17">
    <location>
        <begin position="792"/>
        <end position="898"/>
    </location>
</feature>
<dbReference type="InterPro" id="IPR003165">
    <property type="entry name" value="Piwi"/>
</dbReference>
<dbReference type="Gene3D" id="3.90.70.10">
    <property type="entry name" value="Cysteine proteinases"/>
    <property type="match status" value="1"/>
</dbReference>
<name>A0A1B0CL75_LUTLO</name>